<keyword evidence="2" id="KW-1185">Reference proteome</keyword>
<dbReference type="EMBL" id="CP026309">
    <property type="protein sequence ID" value="AUV81811.1"/>
    <property type="molecule type" value="Genomic_DNA"/>
</dbReference>
<protein>
    <submittedName>
        <fullName evidence="1">Uncharacterized protein</fullName>
    </submittedName>
</protein>
<organism evidence="1 2">
    <name type="scientific">Salinigranum rubrum</name>
    <dbReference type="NCBI Taxonomy" id="755307"/>
    <lineage>
        <taxon>Archaea</taxon>
        <taxon>Methanobacteriati</taxon>
        <taxon>Methanobacteriota</taxon>
        <taxon>Stenosarchaea group</taxon>
        <taxon>Halobacteria</taxon>
        <taxon>Halobacteriales</taxon>
        <taxon>Haloferacaceae</taxon>
        <taxon>Salinigranum</taxon>
    </lineage>
</organism>
<proteinExistence type="predicted"/>
<dbReference type="OrthoDB" id="10155at2157"/>
<accession>A0A2I8VIR5</accession>
<sequence length="136" mass="16203">MARLVESGGDYCANKFERTFPRGFDVEVFTMESFERVYQESTEPHHREHVTPYYRENPQEFETVSLTADQVFDEPYMRDRGELRITLDEADDYELFRRIYAQVEYDDILPVDAAIKLIDDEDLQRLNAHVKQKNVK</sequence>
<evidence type="ECO:0000313" key="1">
    <source>
        <dbReference type="EMBL" id="AUV81811.1"/>
    </source>
</evidence>
<dbReference type="GeneID" id="35592276"/>
<dbReference type="Proteomes" id="UP000236584">
    <property type="component" value="Chromosome"/>
</dbReference>
<dbReference type="AlphaFoldDB" id="A0A2I8VIR5"/>
<dbReference type="RefSeq" id="WP_103425499.1">
    <property type="nucleotide sequence ID" value="NZ_CP026309.1"/>
</dbReference>
<gene>
    <name evidence="1" type="ORF">C2R22_09260</name>
</gene>
<evidence type="ECO:0000313" key="2">
    <source>
        <dbReference type="Proteomes" id="UP000236584"/>
    </source>
</evidence>
<dbReference type="KEGG" id="srub:C2R22_09260"/>
<reference evidence="1 2" key="1">
    <citation type="submission" date="2018-01" db="EMBL/GenBank/DDBJ databases">
        <title>Complete genome sequence of Salinigranum rubrum GX10T, an extremely halophilic archaeon isolated from a marine solar saltern.</title>
        <authorList>
            <person name="Han S."/>
        </authorList>
    </citation>
    <scope>NUCLEOTIDE SEQUENCE [LARGE SCALE GENOMIC DNA]</scope>
    <source>
        <strain evidence="1 2">GX10</strain>
    </source>
</reference>
<name>A0A2I8VIR5_9EURY</name>